<sequence length="239" mass="26416">MITLHLKATRPELLANLTRQYPHWSELHAAVRSQVPPNKKEVWEEQALTIALLAAQYNRPECRILEFGTNRGYTACVIALAAPHATVVTLEPHPGHRRLARVNLDGLGVTVRPESSVAFFGVDRERYDMIFVDGDHKNIRLDLPWFNRLNSSGLFLHHDYAGPEASRPCPPVYDMLNAFAGRAALPRGVEAAMHDFDVLVSDETGTAIAGFYRREGEVWNDAGAEAVIAAKLAAPGMKG</sequence>
<protein>
    <recommendedName>
        <fullName evidence="2">Class I SAM-dependent methyltransferase</fullName>
    </recommendedName>
</protein>
<reference evidence="1" key="1">
    <citation type="journal article" date="2015" name="Nature">
        <title>Complex archaea that bridge the gap between prokaryotes and eukaryotes.</title>
        <authorList>
            <person name="Spang A."/>
            <person name="Saw J.H."/>
            <person name="Jorgensen S.L."/>
            <person name="Zaremba-Niedzwiedzka K."/>
            <person name="Martijn J."/>
            <person name="Lind A.E."/>
            <person name="van Eijk R."/>
            <person name="Schleper C."/>
            <person name="Guy L."/>
            <person name="Ettema T.J."/>
        </authorList>
    </citation>
    <scope>NUCLEOTIDE SEQUENCE</scope>
</reference>
<evidence type="ECO:0000313" key="1">
    <source>
        <dbReference type="EMBL" id="KKN41048.1"/>
    </source>
</evidence>
<name>A0A0F9THT7_9ZZZZ</name>
<gene>
    <name evidence="1" type="ORF">LCGC14_0727360</name>
</gene>
<dbReference type="EMBL" id="LAZR01001671">
    <property type="protein sequence ID" value="KKN41048.1"/>
    <property type="molecule type" value="Genomic_DNA"/>
</dbReference>
<accession>A0A0F9THT7</accession>
<dbReference type="SUPFAM" id="SSF53335">
    <property type="entry name" value="S-adenosyl-L-methionine-dependent methyltransferases"/>
    <property type="match status" value="1"/>
</dbReference>
<comment type="caution">
    <text evidence="1">The sequence shown here is derived from an EMBL/GenBank/DDBJ whole genome shotgun (WGS) entry which is preliminary data.</text>
</comment>
<proteinExistence type="predicted"/>
<evidence type="ECO:0008006" key="2">
    <source>
        <dbReference type="Google" id="ProtNLM"/>
    </source>
</evidence>
<dbReference type="AlphaFoldDB" id="A0A0F9THT7"/>
<dbReference type="Gene3D" id="3.40.50.150">
    <property type="entry name" value="Vaccinia Virus protein VP39"/>
    <property type="match status" value="1"/>
</dbReference>
<dbReference type="InterPro" id="IPR029063">
    <property type="entry name" value="SAM-dependent_MTases_sf"/>
</dbReference>
<organism evidence="1">
    <name type="scientific">marine sediment metagenome</name>
    <dbReference type="NCBI Taxonomy" id="412755"/>
    <lineage>
        <taxon>unclassified sequences</taxon>
        <taxon>metagenomes</taxon>
        <taxon>ecological metagenomes</taxon>
    </lineage>
</organism>
<dbReference type="Pfam" id="PF13578">
    <property type="entry name" value="Methyltransf_24"/>
    <property type="match status" value="1"/>
</dbReference>